<proteinExistence type="predicted"/>
<dbReference type="InterPro" id="IPR050624">
    <property type="entry name" value="HTH-type_Tx_Regulator"/>
</dbReference>
<organism evidence="1 2">
    <name type="scientific">Candidatus Borkfalkia excrementigallinarum</name>
    <dbReference type="NCBI Taxonomy" id="2838506"/>
    <lineage>
        <taxon>Bacteria</taxon>
        <taxon>Bacillati</taxon>
        <taxon>Bacillota</taxon>
        <taxon>Clostridia</taxon>
        <taxon>Christensenellales</taxon>
        <taxon>Christensenellaceae</taxon>
        <taxon>Candidatus Borkfalkia</taxon>
    </lineage>
</organism>
<comment type="caution">
    <text evidence="1">The sequence shown here is derived from an EMBL/GenBank/DDBJ whole genome shotgun (WGS) entry which is preliminary data.</text>
</comment>
<name>A0A9D1ZWW4_9FIRM</name>
<dbReference type="PANTHER" id="PTHR43479:SF7">
    <property type="entry name" value="TETR-FAMILY TRANSCRIPTIONAL REGULATOR"/>
    <property type="match status" value="1"/>
</dbReference>
<reference evidence="1" key="1">
    <citation type="journal article" date="2021" name="PeerJ">
        <title>Extensive microbial diversity within the chicken gut microbiome revealed by metagenomics and culture.</title>
        <authorList>
            <person name="Gilroy R."/>
            <person name="Ravi A."/>
            <person name="Getino M."/>
            <person name="Pursley I."/>
            <person name="Horton D.L."/>
            <person name="Alikhan N.F."/>
            <person name="Baker D."/>
            <person name="Gharbi K."/>
            <person name="Hall N."/>
            <person name="Watson M."/>
            <person name="Adriaenssens E.M."/>
            <person name="Foster-Nyarko E."/>
            <person name="Jarju S."/>
            <person name="Secka A."/>
            <person name="Antonio M."/>
            <person name="Oren A."/>
            <person name="Chaudhuri R.R."/>
            <person name="La Ragione R."/>
            <person name="Hildebrand F."/>
            <person name="Pallen M.J."/>
        </authorList>
    </citation>
    <scope>NUCLEOTIDE SEQUENCE</scope>
    <source>
        <strain evidence="1">1345</strain>
    </source>
</reference>
<dbReference type="SUPFAM" id="SSF46689">
    <property type="entry name" value="Homeodomain-like"/>
    <property type="match status" value="1"/>
</dbReference>
<evidence type="ECO:0000313" key="2">
    <source>
        <dbReference type="Proteomes" id="UP000886750"/>
    </source>
</evidence>
<gene>
    <name evidence="1" type="ORF">H9729_04265</name>
</gene>
<evidence type="ECO:0000313" key="1">
    <source>
        <dbReference type="EMBL" id="HIY96881.1"/>
    </source>
</evidence>
<dbReference type="AlphaFoldDB" id="A0A9D1ZWW4"/>
<dbReference type="Gene3D" id="1.10.357.10">
    <property type="entry name" value="Tetracycline Repressor, domain 2"/>
    <property type="match status" value="1"/>
</dbReference>
<dbReference type="PANTHER" id="PTHR43479">
    <property type="entry name" value="ACREF/ENVCD OPERON REPRESSOR-RELATED"/>
    <property type="match status" value="1"/>
</dbReference>
<protein>
    <submittedName>
        <fullName evidence="1">TetR/AcrR family transcriptional regulator</fullName>
    </submittedName>
</protein>
<sequence>MKTDRRSRKTIGAIQNTTLQLLCTRRLGEIKIVDLCMAADINRTTFYLHFRNIREVLASLCNEIADRINADKRAAAFPKMGGTLEFLTSCAAVIGNFEYFEEFVRKSADADVFLTSLKNVLADRLYAHFCELYANVQLEAKCIIRFLTGGVLDIYAEWLRTDKTVSLETLLNLCAPMVRAGQDLLEKMAGDPTETPQP</sequence>
<dbReference type="EMBL" id="DXCQ01000030">
    <property type="protein sequence ID" value="HIY96881.1"/>
    <property type="molecule type" value="Genomic_DNA"/>
</dbReference>
<dbReference type="Proteomes" id="UP000886750">
    <property type="component" value="Unassembled WGS sequence"/>
</dbReference>
<accession>A0A9D1ZWW4</accession>
<dbReference type="InterPro" id="IPR009057">
    <property type="entry name" value="Homeodomain-like_sf"/>
</dbReference>
<reference evidence="1" key="2">
    <citation type="submission" date="2021-04" db="EMBL/GenBank/DDBJ databases">
        <authorList>
            <person name="Gilroy R."/>
        </authorList>
    </citation>
    <scope>NUCLEOTIDE SEQUENCE</scope>
    <source>
        <strain evidence="1">1345</strain>
    </source>
</reference>